<dbReference type="PANTHER" id="PTHR47338:SF10">
    <property type="entry name" value="TRANSCRIPTION FACTOR DOMAIN-CONTAINING PROTEIN-RELATED"/>
    <property type="match status" value="1"/>
</dbReference>
<keyword evidence="4" id="KW-0238">DNA-binding</keyword>
<dbReference type="GO" id="GO:0000981">
    <property type="term" value="F:DNA-binding transcription factor activity, RNA polymerase II-specific"/>
    <property type="evidence" value="ECO:0007669"/>
    <property type="project" value="InterPro"/>
</dbReference>
<dbReference type="EMBL" id="JAPDRK010000002">
    <property type="protein sequence ID" value="KAJ9614980.1"/>
    <property type="molecule type" value="Genomic_DNA"/>
</dbReference>
<evidence type="ECO:0000256" key="3">
    <source>
        <dbReference type="ARBA" id="ARBA00023015"/>
    </source>
</evidence>
<gene>
    <name evidence="8" type="ORF">H2200_001054</name>
</gene>
<comment type="subcellular location">
    <subcellularLocation>
        <location evidence="1">Nucleus</location>
    </subcellularLocation>
</comment>
<dbReference type="InterPro" id="IPR001138">
    <property type="entry name" value="Zn2Cys6_DnaBD"/>
</dbReference>
<keyword evidence="6" id="KW-0539">Nucleus</keyword>
<reference evidence="8" key="1">
    <citation type="submission" date="2022-10" db="EMBL/GenBank/DDBJ databases">
        <title>Culturing micro-colonial fungi from biological soil crusts in the Mojave desert and describing Neophaeococcomyces mojavensis, and introducing the new genera and species Taxawa tesnikishii.</title>
        <authorList>
            <person name="Kurbessoian T."/>
            <person name="Stajich J.E."/>
        </authorList>
    </citation>
    <scope>NUCLEOTIDE SEQUENCE</scope>
    <source>
        <strain evidence="8">TK_41</strain>
    </source>
</reference>
<dbReference type="Gene3D" id="4.10.240.10">
    <property type="entry name" value="Zn(2)-C6 fungal-type DNA-binding domain"/>
    <property type="match status" value="1"/>
</dbReference>
<dbReference type="PROSITE" id="PS50048">
    <property type="entry name" value="ZN2_CY6_FUNGAL_2"/>
    <property type="match status" value="1"/>
</dbReference>
<evidence type="ECO:0000256" key="2">
    <source>
        <dbReference type="ARBA" id="ARBA00022723"/>
    </source>
</evidence>
<dbReference type="InterPro" id="IPR036864">
    <property type="entry name" value="Zn2-C6_fun-type_DNA-bd_sf"/>
</dbReference>
<evidence type="ECO:0000256" key="1">
    <source>
        <dbReference type="ARBA" id="ARBA00004123"/>
    </source>
</evidence>
<keyword evidence="2" id="KW-0479">Metal-binding</keyword>
<keyword evidence="5" id="KW-0804">Transcription</keyword>
<accession>A0AA39CP83</accession>
<dbReference type="PANTHER" id="PTHR47338">
    <property type="entry name" value="ZN(II)2CYS6 TRANSCRIPTION FACTOR (EUROFUNG)-RELATED"/>
    <property type="match status" value="1"/>
</dbReference>
<dbReference type="SMART" id="SM00906">
    <property type="entry name" value="Fungal_trans"/>
    <property type="match status" value="1"/>
</dbReference>
<evidence type="ECO:0000256" key="6">
    <source>
        <dbReference type="ARBA" id="ARBA00023242"/>
    </source>
</evidence>
<keyword evidence="3" id="KW-0805">Transcription regulation</keyword>
<dbReference type="Proteomes" id="UP001172673">
    <property type="component" value="Unassembled WGS sequence"/>
</dbReference>
<dbReference type="InterPro" id="IPR050815">
    <property type="entry name" value="TF_fung"/>
</dbReference>
<dbReference type="Pfam" id="PF00172">
    <property type="entry name" value="Zn_clus"/>
    <property type="match status" value="1"/>
</dbReference>
<sequence>MAQRNDEGNSNTAYRFKHSACNSCRKRKLKCNGTRPVCKTCESNSRDCEWEDILKKPGPRRGYVRSIEARLGASLFPFHRSKSDSSGTAEVESLLEQQKCTSSDKSQSATASDDTFPVSCESVERELWDCHPQDEHSFGTAAISTEPQSPQPSAGLYQDVQPIESGPPSWELSAVGLQEPLPSQQAVNELHQVFFEKIYPGVPIIHRGKYLAGMSLPATSRLRPPVCLSYAIWCLAASVSEDYSAVTEHFYHRARKYMDIDEIASRGQGVVTLAHAQTTAYLAAFETRMTYFPRAWLSIGKAVRLCHMMNLHRLDGVGLDVKEMLPTAVTWVELEERRRVFWAVFIQDRYQSVGSGWPTIIDERDITTKLPSSEEDFILGQATSRSVSMQVAMTPEGVKNLSLFAATAMIAGIFGRTVTHLHRRELFDGDQEDSENAFWRRHQYLDGVLLNTLQNLPSHLQIHSSLFNPRSVLLHINIQASTICLHQAAIFRAIPSPDKTYDMMTSKMRALGAAETMMTILRVVDPIVLANMGAWLPFCLYLAARVFVQASSDQDLLDGCKHKVSLNLLVEMLRSLKCKNPYTASLLLQLENDMALFGRSNPIGHIVVPVDDITEMLEGEKLSNALRMNRV</sequence>
<dbReference type="Pfam" id="PF04082">
    <property type="entry name" value="Fungal_trans"/>
    <property type="match status" value="1"/>
</dbReference>
<dbReference type="InterPro" id="IPR007219">
    <property type="entry name" value="XnlR_reg_dom"/>
</dbReference>
<dbReference type="GO" id="GO:0008270">
    <property type="term" value="F:zinc ion binding"/>
    <property type="evidence" value="ECO:0007669"/>
    <property type="project" value="InterPro"/>
</dbReference>
<evidence type="ECO:0000259" key="7">
    <source>
        <dbReference type="PROSITE" id="PS50048"/>
    </source>
</evidence>
<protein>
    <recommendedName>
        <fullName evidence="7">Zn(2)-C6 fungal-type domain-containing protein</fullName>
    </recommendedName>
</protein>
<dbReference type="GO" id="GO:0006351">
    <property type="term" value="P:DNA-templated transcription"/>
    <property type="evidence" value="ECO:0007669"/>
    <property type="project" value="InterPro"/>
</dbReference>
<organism evidence="8 9">
    <name type="scientific">Cladophialophora chaetospira</name>
    <dbReference type="NCBI Taxonomy" id="386627"/>
    <lineage>
        <taxon>Eukaryota</taxon>
        <taxon>Fungi</taxon>
        <taxon>Dikarya</taxon>
        <taxon>Ascomycota</taxon>
        <taxon>Pezizomycotina</taxon>
        <taxon>Eurotiomycetes</taxon>
        <taxon>Chaetothyriomycetidae</taxon>
        <taxon>Chaetothyriales</taxon>
        <taxon>Herpotrichiellaceae</taxon>
        <taxon>Cladophialophora</taxon>
    </lineage>
</organism>
<comment type="caution">
    <text evidence="8">The sequence shown here is derived from an EMBL/GenBank/DDBJ whole genome shotgun (WGS) entry which is preliminary data.</text>
</comment>
<evidence type="ECO:0000256" key="5">
    <source>
        <dbReference type="ARBA" id="ARBA00023163"/>
    </source>
</evidence>
<dbReference type="CDD" id="cd00067">
    <property type="entry name" value="GAL4"/>
    <property type="match status" value="1"/>
</dbReference>
<dbReference type="SMART" id="SM00066">
    <property type="entry name" value="GAL4"/>
    <property type="match status" value="1"/>
</dbReference>
<evidence type="ECO:0000313" key="9">
    <source>
        <dbReference type="Proteomes" id="UP001172673"/>
    </source>
</evidence>
<dbReference type="GO" id="GO:0005634">
    <property type="term" value="C:nucleus"/>
    <property type="evidence" value="ECO:0007669"/>
    <property type="project" value="UniProtKB-SubCell"/>
</dbReference>
<dbReference type="CDD" id="cd12148">
    <property type="entry name" value="fungal_TF_MHR"/>
    <property type="match status" value="1"/>
</dbReference>
<proteinExistence type="predicted"/>
<dbReference type="SUPFAM" id="SSF57701">
    <property type="entry name" value="Zn2/Cys6 DNA-binding domain"/>
    <property type="match status" value="1"/>
</dbReference>
<dbReference type="GO" id="GO:0003677">
    <property type="term" value="F:DNA binding"/>
    <property type="evidence" value="ECO:0007669"/>
    <property type="project" value="UniProtKB-KW"/>
</dbReference>
<name>A0AA39CP83_9EURO</name>
<evidence type="ECO:0000313" key="8">
    <source>
        <dbReference type="EMBL" id="KAJ9614980.1"/>
    </source>
</evidence>
<dbReference type="AlphaFoldDB" id="A0AA39CP83"/>
<evidence type="ECO:0000256" key="4">
    <source>
        <dbReference type="ARBA" id="ARBA00023125"/>
    </source>
</evidence>
<dbReference type="PROSITE" id="PS00463">
    <property type="entry name" value="ZN2_CY6_FUNGAL_1"/>
    <property type="match status" value="1"/>
</dbReference>
<keyword evidence="9" id="KW-1185">Reference proteome</keyword>
<feature type="domain" description="Zn(2)-C6 fungal-type" evidence="7">
    <location>
        <begin position="20"/>
        <end position="50"/>
    </location>
</feature>